<feature type="region of interest" description="Disordered" evidence="1">
    <location>
        <begin position="200"/>
        <end position="229"/>
    </location>
</feature>
<name>A0A656KIT8_BLUGR</name>
<dbReference type="AlphaFoldDB" id="A0A656KIT8"/>
<feature type="region of interest" description="Disordered" evidence="1">
    <location>
        <begin position="390"/>
        <end position="452"/>
    </location>
</feature>
<feature type="region of interest" description="Disordered" evidence="1">
    <location>
        <begin position="572"/>
        <end position="605"/>
    </location>
</feature>
<feature type="compositionally biased region" description="Pro residues" evidence="1">
    <location>
        <begin position="593"/>
        <end position="605"/>
    </location>
</feature>
<feature type="region of interest" description="Disordered" evidence="1">
    <location>
        <begin position="77"/>
        <end position="180"/>
    </location>
</feature>
<evidence type="ECO:0000256" key="1">
    <source>
        <dbReference type="SAM" id="MobiDB-lite"/>
    </source>
</evidence>
<dbReference type="OrthoDB" id="3903267at2759"/>
<dbReference type="Proteomes" id="UP000053110">
    <property type="component" value="Unassembled WGS sequence"/>
</dbReference>
<feature type="compositionally biased region" description="Acidic residues" evidence="1">
    <location>
        <begin position="157"/>
        <end position="175"/>
    </location>
</feature>
<gene>
    <name evidence="2" type="ORF">BGT96224_A20243</name>
</gene>
<feature type="compositionally biased region" description="Low complexity" evidence="1">
    <location>
        <begin position="77"/>
        <end position="89"/>
    </location>
</feature>
<feature type="region of interest" description="Disordered" evidence="1">
    <location>
        <begin position="20"/>
        <end position="60"/>
    </location>
</feature>
<feature type="compositionally biased region" description="Basic residues" evidence="1">
    <location>
        <begin position="413"/>
        <end position="432"/>
    </location>
</feature>
<feature type="compositionally biased region" description="Polar residues" evidence="1">
    <location>
        <begin position="395"/>
        <end position="412"/>
    </location>
</feature>
<evidence type="ECO:0000313" key="3">
    <source>
        <dbReference type="Proteomes" id="UP000053110"/>
    </source>
</evidence>
<reference evidence="3" key="1">
    <citation type="journal article" date="2013" name="Nat. Genet.">
        <title>The wheat powdery mildew genome shows the unique evolution of an obligate biotroph.</title>
        <authorList>
            <person name="Wicker T."/>
            <person name="Oberhaensli S."/>
            <person name="Parlange F."/>
            <person name="Buchmann J.P."/>
            <person name="Shatalina M."/>
            <person name="Roffler S."/>
            <person name="Ben-David R."/>
            <person name="Dolezel J."/>
            <person name="Simkova H."/>
            <person name="Schulze-Lefert P."/>
            <person name="Spanu P.D."/>
            <person name="Bruggmann R."/>
            <person name="Amselem J."/>
            <person name="Quesneville H."/>
            <person name="Ver Loren van Themaat E."/>
            <person name="Paape T."/>
            <person name="Shimizu K.K."/>
            <person name="Keller B."/>
        </authorList>
    </citation>
    <scope>NUCLEOTIDE SEQUENCE [LARGE SCALE GENOMIC DNA]</scope>
    <source>
        <strain evidence="3">96224</strain>
    </source>
</reference>
<proteinExistence type="predicted"/>
<evidence type="ECO:0000313" key="2">
    <source>
        <dbReference type="EMBL" id="EPQ64593.1"/>
    </source>
</evidence>
<protein>
    <submittedName>
        <fullName evidence="2">Uncharacterized protein</fullName>
    </submittedName>
</protein>
<dbReference type="EMBL" id="KE375055">
    <property type="protein sequence ID" value="EPQ64593.1"/>
    <property type="molecule type" value="Genomic_DNA"/>
</dbReference>
<accession>A0A656KIT8</accession>
<organism evidence="2 3">
    <name type="scientific">Blumeria graminis f. sp. tritici 96224</name>
    <dbReference type="NCBI Taxonomy" id="1268274"/>
    <lineage>
        <taxon>Eukaryota</taxon>
        <taxon>Fungi</taxon>
        <taxon>Dikarya</taxon>
        <taxon>Ascomycota</taxon>
        <taxon>Pezizomycotina</taxon>
        <taxon>Leotiomycetes</taxon>
        <taxon>Erysiphales</taxon>
        <taxon>Erysiphaceae</taxon>
        <taxon>Blumeria</taxon>
    </lineage>
</organism>
<sequence length="640" mass="70348">MVFRVVRACYRSCLIGRGGVARHGTDASDGETSGEWAAPSIGQSGRRGRSGPTTAPVSGRRTALDMAEYPALPYMTPTATRSATSPSFSLPRSGHGRPRIAGPKATVATPPPPPFTLRRIGPLVAGRSKLPTRARQIAKPLTRRALRAARETAQRDDDNDDDEGDETNDAEDDASDSWHGEAHDDLLWAQRSEYSKDLARTVGPHHPSIPTSFNSMEKSRKKYVGGPVDPNGRCKGRKLVLWHRPRMMEKLLLNIQYECFRAKVRIPWDEVVHRLEPGCSGPSAVQMLNKMRDVLVMEGHMIPPAMGNGIQPDPDIRGYVRDLASDQASGTRILRWTENYPNAPQSLSDSGFIRGSGNYRKVLTRGGAFTKIPRTIKERGYARKVIPEEAYSPAPTGQQSSTPADTDGATSTRPKRGKPRALWKKPGPKTKRSRADNTGSSRPSEPSLVPSNALDAEEVSCDVHQPTYTHDRLPPWPAADAQPMRRPPTNNVPLLPRFPCDELLMLRPPPDLAADAPLVFEHCPSPPTEPFWPYCDLYPDASRAKPDLCAWSQADQSPDLHTPASTTSFDLTSAYTSHQPPFPRPDKDALVAAPPPFPYAAAPPRPNIEAEADMLTLYDDDAYPASWPSEFLCESHECLP</sequence>